<accession>A0ABN8XWS1</accession>
<sequence>MLSGSGQFPKDQGKEHPHSAANLKVLKGPPPDPEKRSAPGSRLQPQEASPKPTPSCRASGSTPDELSLQLKGWMPDAGSAALYPDSLSIMVLKTSQRNRAAEVTGLPHISGVPLCPIPRHRVGEPGWGSWCADPVSLLHSVVVIPVASSQQSGLCSREQGDGGSFPCAVPGRHFISSACSLSHG</sequence>
<name>A0ABN8XWS1_RANTA</name>
<keyword evidence="3" id="KW-1185">Reference proteome</keyword>
<evidence type="ECO:0000313" key="3">
    <source>
        <dbReference type="Proteomes" id="UP001176941"/>
    </source>
</evidence>
<feature type="region of interest" description="Disordered" evidence="1">
    <location>
        <begin position="1"/>
        <end position="64"/>
    </location>
</feature>
<gene>
    <name evidence="2" type="ORF">MRATA1EN1_LOCUS2789</name>
</gene>
<reference evidence="2" key="1">
    <citation type="submission" date="2023-04" db="EMBL/GenBank/DDBJ databases">
        <authorList>
            <consortium name="ELIXIR-Norway"/>
        </authorList>
    </citation>
    <scope>NUCLEOTIDE SEQUENCE [LARGE SCALE GENOMIC DNA]</scope>
</reference>
<organism evidence="2 3">
    <name type="scientific">Rangifer tarandus platyrhynchus</name>
    <name type="common">Svalbard reindeer</name>
    <dbReference type="NCBI Taxonomy" id="3082113"/>
    <lineage>
        <taxon>Eukaryota</taxon>
        <taxon>Metazoa</taxon>
        <taxon>Chordata</taxon>
        <taxon>Craniata</taxon>
        <taxon>Vertebrata</taxon>
        <taxon>Euteleostomi</taxon>
        <taxon>Mammalia</taxon>
        <taxon>Eutheria</taxon>
        <taxon>Laurasiatheria</taxon>
        <taxon>Artiodactyla</taxon>
        <taxon>Ruminantia</taxon>
        <taxon>Pecora</taxon>
        <taxon>Cervidae</taxon>
        <taxon>Odocoileinae</taxon>
        <taxon>Rangifer</taxon>
    </lineage>
</organism>
<evidence type="ECO:0000313" key="2">
    <source>
        <dbReference type="EMBL" id="CAI9153827.1"/>
    </source>
</evidence>
<dbReference type="EMBL" id="OX459947">
    <property type="protein sequence ID" value="CAI9153827.1"/>
    <property type="molecule type" value="Genomic_DNA"/>
</dbReference>
<evidence type="ECO:0000256" key="1">
    <source>
        <dbReference type="SAM" id="MobiDB-lite"/>
    </source>
</evidence>
<proteinExistence type="predicted"/>
<dbReference type="Proteomes" id="UP001176941">
    <property type="component" value="Chromosome 11"/>
</dbReference>
<protein>
    <submittedName>
        <fullName evidence="2">Uncharacterized protein</fullName>
    </submittedName>
</protein>